<evidence type="ECO:0000313" key="2">
    <source>
        <dbReference type="Proteomes" id="UP000595446"/>
    </source>
</evidence>
<gene>
    <name evidence="1" type="ORF">MHEC_19410</name>
</gene>
<proteinExistence type="predicted"/>
<name>A0A7R7JHC2_9MYCO</name>
<dbReference type="AlphaFoldDB" id="A0A7R7JHC2"/>
<reference evidence="1 2" key="1">
    <citation type="submission" date="2020-12" db="EMBL/GenBank/DDBJ databases">
        <title>Complete genome sequence of Mycobacterium heckeshornense JCM 15655T, closely related to a pathogenic non-tuberculous mycobacterial species Mycobacterium xenopi.</title>
        <authorList>
            <person name="Yoshida M."/>
            <person name="Fukano H."/>
            <person name="Asakura T."/>
            <person name="Suzuki M."/>
            <person name="Hoshino Y."/>
        </authorList>
    </citation>
    <scope>NUCLEOTIDE SEQUENCE [LARGE SCALE GENOMIC DNA]</scope>
    <source>
        <strain evidence="1 2">JCM 15655</strain>
    </source>
</reference>
<keyword evidence="2" id="KW-1185">Reference proteome</keyword>
<sequence length="52" mass="6045">MDEHLLRALAAHHILGSLSGERGNRDPWAELLTQCRQARHDDGDSNYLDWRF</sequence>
<organism evidence="1 2">
    <name type="scientific">Mycobacterium heckeshornense</name>
    <dbReference type="NCBI Taxonomy" id="110505"/>
    <lineage>
        <taxon>Bacteria</taxon>
        <taxon>Bacillati</taxon>
        <taxon>Actinomycetota</taxon>
        <taxon>Actinomycetes</taxon>
        <taxon>Mycobacteriales</taxon>
        <taxon>Mycobacteriaceae</taxon>
        <taxon>Mycobacterium</taxon>
    </lineage>
</organism>
<protein>
    <submittedName>
        <fullName evidence="1">Uncharacterized protein</fullName>
    </submittedName>
</protein>
<dbReference type="RefSeq" id="WP_160315034.1">
    <property type="nucleotide sequence ID" value="NZ_AP024237.1"/>
</dbReference>
<evidence type="ECO:0000313" key="1">
    <source>
        <dbReference type="EMBL" id="BCO35508.1"/>
    </source>
</evidence>
<accession>A0A7R7JHC2</accession>
<dbReference type="EMBL" id="AP024237">
    <property type="protein sequence ID" value="BCO35508.1"/>
    <property type="molecule type" value="Genomic_DNA"/>
</dbReference>
<dbReference type="Proteomes" id="UP000595446">
    <property type="component" value="Chromosome"/>
</dbReference>